<keyword evidence="4" id="KW-1185">Reference proteome</keyword>
<keyword evidence="1" id="KW-1133">Transmembrane helix</keyword>
<feature type="transmembrane region" description="Helical" evidence="1">
    <location>
        <begin position="175"/>
        <end position="199"/>
    </location>
</feature>
<feature type="domain" description="DUF6533" evidence="2">
    <location>
        <begin position="40"/>
        <end position="84"/>
    </location>
</feature>
<reference evidence="4" key="1">
    <citation type="journal article" date="2012" name="Science">
        <title>The Paleozoic origin of enzymatic lignin decomposition reconstructed from 31 fungal genomes.</title>
        <authorList>
            <person name="Floudas D."/>
            <person name="Binder M."/>
            <person name="Riley R."/>
            <person name="Barry K."/>
            <person name="Blanchette R.A."/>
            <person name="Henrissat B."/>
            <person name="Martinez A.T."/>
            <person name="Otillar R."/>
            <person name="Spatafora J.W."/>
            <person name="Yadav J.S."/>
            <person name="Aerts A."/>
            <person name="Benoit I."/>
            <person name="Boyd A."/>
            <person name="Carlson A."/>
            <person name="Copeland A."/>
            <person name="Coutinho P.M."/>
            <person name="de Vries R.P."/>
            <person name="Ferreira P."/>
            <person name="Findley K."/>
            <person name="Foster B."/>
            <person name="Gaskell J."/>
            <person name="Glotzer D."/>
            <person name="Gorecki P."/>
            <person name="Heitman J."/>
            <person name="Hesse C."/>
            <person name="Hori C."/>
            <person name="Igarashi K."/>
            <person name="Jurgens J.A."/>
            <person name="Kallen N."/>
            <person name="Kersten P."/>
            <person name="Kohler A."/>
            <person name="Kuees U."/>
            <person name="Kumar T.K.A."/>
            <person name="Kuo A."/>
            <person name="LaButti K."/>
            <person name="Larrondo L.F."/>
            <person name="Lindquist E."/>
            <person name="Ling A."/>
            <person name="Lombard V."/>
            <person name="Lucas S."/>
            <person name="Lundell T."/>
            <person name="Martin R."/>
            <person name="McLaughlin D.J."/>
            <person name="Morgenstern I."/>
            <person name="Morin E."/>
            <person name="Murat C."/>
            <person name="Nagy L.G."/>
            <person name="Nolan M."/>
            <person name="Ohm R.A."/>
            <person name="Patyshakuliyeva A."/>
            <person name="Rokas A."/>
            <person name="Ruiz-Duenas F.J."/>
            <person name="Sabat G."/>
            <person name="Salamov A."/>
            <person name="Samejima M."/>
            <person name="Schmutz J."/>
            <person name="Slot J.C."/>
            <person name="St John F."/>
            <person name="Stenlid J."/>
            <person name="Sun H."/>
            <person name="Sun S."/>
            <person name="Syed K."/>
            <person name="Tsang A."/>
            <person name="Wiebenga A."/>
            <person name="Young D."/>
            <person name="Pisabarro A."/>
            <person name="Eastwood D.C."/>
            <person name="Martin F."/>
            <person name="Cullen D."/>
            <person name="Grigoriev I.V."/>
            <person name="Hibbett D.S."/>
        </authorList>
    </citation>
    <scope>NUCLEOTIDE SEQUENCE [LARGE SCALE GENOMIC DNA]</scope>
    <source>
        <strain evidence="4">RWD-64-598 SS2</strain>
    </source>
</reference>
<dbReference type="Proteomes" id="UP000053558">
    <property type="component" value="Unassembled WGS sequence"/>
</dbReference>
<keyword evidence="1" id="KW-0812">Transmembrane</keyword>
<feature type="transmembrane region" description="Helical" evidence="1">
    <location>
        <begin position="110"/>
        <end position="133"/>
    </location>
</feature>
<dbReference type="InterPro" id="IPR045340">
    <property type="entry name" value="DUF6533"/>
</dbReference>
<dbReference type="KEGG" id="cput:CONPUDRAFT_93998"/>
<dbReference type="Pfam" id="PF20151">
    <property type="entry name" value="DUF6533"/>
    <property type="match status" value="1"/>
</dbReference>
<accession>R7SDK6</accession>
<feature type="transmembrane region" description="Helical" evidence="1">
    <location>
        <begin position="220"/>
        <end position="239"/>
    </location>
</feature>
<dbReference type="GeneID" id="19211627"/>
<sequence>MPYCPQALHVAMMNQVPPTSGSPLGPVPVETLVVAQYALYCQVALTCAVWYDYVSVLPIEVNLVWKNQRSWGLLYTTSRYVGIAVFTAFLVAQFGFLGNSPLRIDESDQVHLALVWRVTIVIYLGLIQGIMVMRTYAIYGRSLRVFWFLVVCAIVELSVVLYGTVNTTFSIADSLLVVTIPIVIYQLLLLTMVGRIALLHWKRSRHFQWNSVAWVLVRDCGVHFLMLIVAVTVDIVMTADPTVQAFPPMILAFLEAIWGPRLALSIKEFNDRDIMTVYLTEMDFAMTEI</sequence>
<organism evidence="3 4">
    <name type="scientific">Coniophora puteana (strain RWD-64-598)</name>
    <name type="common">Brown rot fungus</name>
    <dbReference type="NCBI Taxonomy" id="741705"/>
    <lineage>
        <taxon>Eukaryota</taxon>
        <taxon>Fungi</taxon>
        <taxon>Dikarya</taxon>
        <taxon>Basidiomycota</taxon>
        <taxon>Agaricomycotina</taxon>
        <taxon>Agaricomycetes</taxon>
        <taxon>Agaricomycetidae</taxon>
        <taxon>Boletales</taxon>
        <taxon>Coniophorineae</taxon>
        <taxon>Coniophoraceae</taxon>
        <taxon>Coniophora</taxon>
    </lineage>
</organism>
<evidence type="ECO:0000313" key="3">
    <source>
        <dbReference type="EMBL" id="EIW74231.1"/>
    </source>
</evidence>
<proteinExistence type="predicted"/>
<evidence type="ECO:0000259" key="2">
    <source>
        <dbReference type="Pfam" id="PF20151"/>
    </source>
</evidence>
<evidence type="ECO:0000256" key="1">
    <source>
        <dbReference type="SAM" id="Phobius"/>
    </source>
</evidence>
<dbReference type="OrthoDB" id="3341843at2759"/>
<feature type="transmembrane region" description="Helical" evidence="1">
    <location>
        <begin position="245"/>
        <end position="264"/>
    </location>
</feature>
<protein>
    <recommendedName>
        <fullName evidence="2">DUF6533 domain-containing protein</fullName>
    </recommendedName>
</protein>
<evidence type="ECO:0000313" key="4">
    <source>
        <dbReference type="Proteomes" id="UP000053558"/>
    </source>
</evidence>
<dbReference type="EMBL" id="JH711593">
    <property type="protein sequence ID" value="EIW74231.1"/>
    <property type="molecule type" value="Genomic_DNA"/>
</dbReference>
<gene>
    <name evidence="3" type="ORF">CONPUDRAFT_93998</name>
</gene>
<dbReference type="AlphaFoldDB" id="R7SDK6"/>
<dbReference type="RefSeq" id="XP_007775591.1">
    <property type="nucleotide sequence ID" value="XM_007777401.1"/>
</dbReference>
<feature type="transmembrane region" description="Helical" evidence="1">
    <location>
        <begin position="145"/>
        <end position="163"/>
    </location>
</feature>
<keyword evidence="1" id="KW-0472">Membrane</keyword>
<feature type="transmembrane region" description="Helical" evidence="1">
    <location>
        <begin position="80"/>
        <end position="98"/>
    </location>
</feature>
<name>R7SDK6_CONPW</name>